<evidence type="ECO:0000256" key="1">
    <source>
        <dbReference type="SAM" id="MobiDB-lite"/>
    </source>
</evidence>
<reference evidence="2 3" key="1">
    <citation type="submission" date="2019-05" db="EMBL/GenBank/DDBJ databases">
        <title>Another draft genome of Portunus trituberculatus and its Hox gene families provides insights of decapod evolution.</title>
        <authorList>
            <person name="Jeong J.-H."/>
            <person name="Song I."/>
            <person name="Kim S."/>
            <person name="Choi T."/>
            <person name="Kim D."/>
            <person name="Ryu S."/>
            <person name="Kim W."/>
        </authorList>
    </citation>
    <scope>NUCLEOTIDE SEQUENCE [LARGE SCALE GENOMIC DNA]</scope>
    <source>
        <tissue evidence="2">Muscle</tissue>
    </source>
</reference>
<keyword evidence="3" id="KW-1185">Reference proteome</keyword>
<sequence length="91" mass="10290">MASKRPSQESDSKKSRKTVTTEKKLKVLDHYTKTEDIIATPSTLGTWSQFTKIVHPYTLVPGTISKHVLIMVGQVKAIHKLSVLLHHKKTR</sequence>
<proteinExistence type="predicted"/>
<dbReference type="AlphaFoldDB" id="A0A5B7DAS6"/>
<accession>A0A5B7DAS6</accession>
<protein>
    <submittedName>
        <fullName evidence="2">Uncharacterized protein</fullName>
    </submittedName>
</protein>
<evidence type="ECO:0000313" key="2">
    <source>
        <dbReference type="EMBL" id="MPC18434.1"/>
    </source>
</evidence>
<organism evidence="2 3">
    <name type="scientific">Portunus trituberculatus</name>
    <name type="common">Swimming crab</name>
    <name type="synonym">Neptunus trituberculatus</name>
    <dbReference type="NCBI Taxonomy" id="210409"/>
    <lineage>
        <taxon>Eukaryota</taxon>
        <taxon>Metazoa</taxon>
        <taxon>Ecdysozoa</taxon>
        <taxon>Arthropoda</taxon>
        <taxon>Crustacea</taxon>
        <taxon>Multicrustacea</taxon>
        <taxon>Malacostraca</taxon>
        <taxon>Eumalacostraca</taxon>
        <taxon>Eucarida</taxon>
        <taxon>Decapoda</taxon>
        <taxon>Pleocyemata</taxon>
        <taxon>Brachyura</taxon>
        <taxon>Eubrachyura</taxon>
        <taxon>Portunoidea</taxon>
        <taxon>Portunidae</taxon>
        <taxon>Portuninae</taxon>
        <taxon>Portunus</taxon>
    </lineage>
</organism>
<dbReference type="Proteomes" id="UP000324222">
    <property type="component" value="Unassembled WGS sequence"/>
</dbReference>
<evidence type="ECO:0000313" key="3">
    <source>
        <dbReference type="Proteomes" id="UP000324222"/>
    </source>
</evidence>
<comment type="caution">
    <text evidence="2">The sequence shown here is derived from an EMBL/GenBank/DDBJ whole genome shotgun (WGS) entry which is preliminary data.</text>
</comment>
<name>A0A5B7DAS6_PORTR</name>
<feature type="region of interest" description="Disordered" evidence="1">
    <location>
        <begin position="1"/>
        <end position="20"/>
    </location>
</feature>
<gene>
    <name evidence="2" type="ORF">E2C01_011319</name>
</gene>
<dbReference type="EMBL" id="VSRR010000679">
    <property type="protein sequence ID" value="MPC18434.1"/>
    <property type="molecule type" value="Genomic_DNA"/>
</dbReference>